<dbReference type="Gene3D" id="3.40.190.150">
    <property type="entry name" value="Bordetella uptake gene, domain 1"/>
    <property type="match status" value="1"/>
</dbReference>
<reference evidence="3 4" key="1">
    <citation type="submission" date="2020-04" db="EMBL/GenBank/DDBJ databases">
        <title>Enterovirga sp. isolate from soil.</title>
        <authorList>
            <person name="Chea S."/>
            <person name="Kim D.-U."/>
        </authorList>
    </citation>
    <scope>NUCLEOTIDE SEQUENCE [LARGE SCALE GENOMIC DNA]</scope>
    <source>
        <strain evidence="3 4">DB1703</strain>
    </source>
</reference>
<accession>A0A849I4H9</accession>
<dbReference type="InterPro" id="IPR042100">
    <property type="entry name" value="Bug_dom1"/>
</dbReference>
<feature type="signal peptide" evidence="2">
    <location>
        <begin position="1"/>
        <end position="20"/>
    </location>
</feature>
<dbReference type="InterPro" id="IPR005064">
    <property type="entry name" value="BUG"/>
</dbReference>
<name>A0A849I4H9_9HYPH</name>
<feature type="chain" id="PRO_5032754469" evidence="2">
    <location>
        <begin position="21"/>
        <end position="322"/>
    </location>
</feature>
<evidence type="ECO:0000313" key="3">
    <source>
        <dbReference type="EMBL" id="NNM74342.1"/>
    </source>
</evidence>
<comment type="caution">
    <text evidence="3">The sequence shown here is derived from an EMBL/GenBank/DDBJ whole genome shotgun (WGS) entry which is preliminary data.</text>
</comment>
<dbReference type="Gene3D" id="3.40.190.10">
    <property type="entry name" value="Periplasmic binding protein-like II"/>
    <property type="match status" value="1"/>
</dbReference>
<dbReference type="Proteomes" id="UP000564885">
    <property type="component" value="Unassembled WGS sequence"/>
</dbReference>
<protein>
    <submittedName>
        <fullName evidence="3">Tripartite tricarboxylate transporter substrate binding protein BugD</fullName>
    </submittedName>
</protein>
<comment type="similarity">
    <text evidence="1">Belongs to the UPF0065 (bug) family.</text>
</comment>
<evidence type="ECO:0000313" key="4">
    <source>
        <dbReference type="Proteomes" id="UP000564885"/>
    </source>
</evidence>
<dbReference type="PANTHER" id="PTHR42928:SF5">
    <property type="entry name" value="BLR1237 PROTEIN"/>
    <property type="match status" value="1"/>
</dbReference>
<sequence>MRRLLAVTCAILLWASPALADTFPSRPITMVVPFAAGGPGDVIGRILGSAMGQNLGQTVVIENVGGAGGTIGTGKVANAPPDGYTVLLMHVGQATSVTLFRKLNYDPVGDFEPIGLVTDVPMILVGNNDFPPRDLRELAAYIREHREKVLLGNAGIGSASHLCGLLLMSTLDTQMTTVQYRGGGPALIDIMGGRINLWCDPATGPTPYVREGKMRAYAVTTKSRLPTLPDLPTADEAGLPGFEVSTWYGLYAPKGTPKPVVERLVVALQAALKDPTVAQRFGELSMQPVPADKANPPALASHLRAEVDKWAPIIRKAGIHAD</sequence>
<evidence type="ECO:0000256" key="1">
    <source>
        <dbReference type="ARBA" id="ARBA00006987"/>
    </source>
</evidence>
<evidence type="ECO:0000256" key="2">
    <source>
        <dbReference type="SAM" id="SignalP"/>
    </source>
</evidence>
<dbReference type="PIRSF" id="PIRSF017082">
    <property type="entry name" value="YflP"/>
    <property type="match status" value="1"/>
</dbReference>
<dbReference type="SUPFAM" id="SSF53850">
    <property type="entry name" value="Periplasmic binding protein-like II"/>
    <property type="match status" value="1"/>
</dbReference>
<keyword evidence="2" id="KW-0732">Signal</keyword>
<dbReference type="AlphaFoldDB" id="A0A849I4H9"/>
<keyword evidence="4" id="KW-1185">Reference proteome</keyword>
<dbReference type="Pfam" id="PF03401">
    <property type="entry name" value="TctC"/>
    <property type="match status" value="1"/>
</dbReference>
<gene>
    <name evidence="3" type="ORF">HJG44_18450</name>
</gene>
<proteinExistence type="inferred from homology"/>
<dbReference type="EMBL" id="JABEPP010000005">
    <property type="protein sequence ID" value="NNM74342.1"/>
    <property type="molecule type" value="Genomic_DNA"/>
</dbReference>
<dbReference type="PANTHER" id="PTHR42928">
    <property type="entry name" value="TRICARBOXYLATE-BINDING PROTEIN"/>
    <property type="match status" value="1"/>
</dbReference>
<organism evidence="3 4">
    <name type="scientific">Enterovirga aerilata</name>
    <dbReference type="NCBI Taxonomy" id="2730920"/>
    <lineage>
        <taxon>Bacteria</taxon>
        <taxon>Pseudomonadati</taxon>
        <taxon>Pseudomonadota</taxon>
        <taxon>Alphaproteobacteria</taxon>
        <taxon>Hyphomicrobiales</taxon>
        <taxon>Methylobacteriaceae</taxon>
        <taxon>Enterovirga</taxon>
    </lineage>
</organism>